<dbReference type="SUPFAM" id="SSF50156">
    <property type="entry name" value="PDZ domain-like"/>
    <property type="match status" value="1"/>
</dbReference>
<gene>
    <name evidence="5" type="ORF">SAMN05444394_0207</name>
</gene>
<dbReference type="InterPro" id="IPR001478">
    <property type="entry name" value="PDZ"/>
</dbReference>
<evidence type="ECO:0000259" key="4">
    <source>
        <dbReference type="Pfam" id="PF13180"/>
    </source>
</evidence>
<feature type="domain" description="PDZ" evidence="4">
    <location>
        <begin position="303"/>
        <end position="374"/>
    </location>
</feature>
<reference evidence="6" key="1">
    <citation type="submission" date="2016-11" db="EMBL/GenBank/DDBJ databases">
        <authorList>
            <person name="Varghese N."/>
            <person name="Submissions S."/>
        </authorList>
    </citation>
    <scope>NUCLEOTIDE SEQUENCE [LARGE SCALE GENOMIC DNA]</scope>
    <source>
        <strain evidence="6">DSM 15292</strain>
    </source>
</reference>
<evidence type="ECO:0000256" key="1">
    <source>
        <dbReference type="ARBA" id="ARBA00022670"/>
    </source>
</evidence>
<accession>A0A1N6D4Y3</accession>
<keyword evidence="1 5" id="KW-0645">Protease</keyword>
<evidence type="ECO:0000313" key="5">
    <source>
        <dbReference type="EMBL" id="SIN65767.1"/>
    </source>
</evidence>
<evidence type="ECO:0000256" key="2">
    <source>
        <dbReference type="ARBA" id="ARBA00022801"/>
    </source>
</evidence>
<protein>
    <submittedName>
        <fullName evidence="5">Do/DeqQ family serine protease</fullName>
    </submittedName>
</protein>
<dbReference type="SUPFAM" id="SSF50494">
    <property type="entry name" value="Trypsin-like serine proteases"/>
    <property type="match status" value="1"/>
</dbReference>
<evidence type="ECO:0000256" key="3">
    <source>
        <dbReference type="SAM" id="SignalP"/>
    </source>
</evidence>
<dbReference type="PANTHER" id="PTHR43343:SF3">
    <property type="entry name" value="PROTEASE DO-LIKE 8, CHLOROPLASTIC"/>
    <property type="match status" value="1"/>
</dbReference>
<dbReference type="STRING" id="226505.SAMN05444394_0207"/>
<dbReference type="Gene3D" id="2.40.10.120">
    <property type="match status" value="1"/>
</dbReference>
<dbReference type="RefSeq" id="WP_074222992.1">
    <property type="nucleotide sequence ID" value="NZ_FSRC01000001.1"/>
</dbReference>
<evidence type="ECO:0000313" key="6">
    <source>
        <dbReference type="Proteomes" id="UP000185221"/>
    </source>
</evidence>
<dbReference type="OrthoDB" id="9758917at2"/>
<feature type="chain" id="PRO_5009935409" evidence="3">
    <location>
        <begin position="20"/>
        <end position="480"/>
    </location>
</feature>
<dbReference type="InterPro" id="IPR036034">
    <property type="entry name" value="PDZ_sf"/>
</dbReference>
<proteinExistence type="predicted"/>
<keyword evidence="2" id="KW-0378">Hydrolase</keyword>
<dbReference type="InterPro" id="IPR051201">
    <property type="entry name" value="Chloro_Bact_Ser_Proteases"/>
</dbReference>
<keyword evidence="3" id="KW-0732">Signal</keyword>
<dbReference type="Proteomes" id="UP000185221">
    <property type="component" value="Unassembled WGS sequence"/>
</dbReference>
<dbReference type="GO" id="GO:0004252">
    <property type="term" value="F:serine-type endopeptidase activity"/>
    <property type="evidence" value="ECO:0007669"/>
    <property type="project" value="InterPro"/>
</dbReference>
<feature type="signal peptide" evidence="3">
    <location>
        <begin position="1"/>
        <end position="19"/>
    </location>
</feature>
<dbReference type="AlphaFoldDB" id="A0A1N6D4Y3"/>
<dbReference type="GO" id="GO:0006508">
    <property type="term" value="P:proteolysis"/>
    <property type="evidence" value="ECO:0007669"/>
    <property type="project" value="UniProtKB-KW"/>
</dbReference>
<dbReference type="InterPro" id="IPR001940">
    <property type="entry name" value="Peptidase_S1C"/>
</dbReference>
<dbReference type="InterPro" id="IPR009003">
    <property type="entry name" value="Peptidase_S1_PA"/>
</dbReference>
<dbReference type="Gene3D" id="2.30.42.10">
    <property type="match status" value="1"/>
</dbReference>
<sequence length="480" mass="51984">MKSLIKTIGLPFLSGLAGAAIWTTLSFSDSKDQVLPTPSPKMEQMSFASDYSPNRTLPDSPPTSFVEASENSTQSVVFIKNFSGTDPRRYSMFDYFFGSGPSQQVSSGSGVIISDDGYIVTNNHVIDRAETIEVIHQKKTYKARLVGTDKNTDIAVLKIDAEGLPAIKRGKSRDLKIGEWVLAVGNPFNLTSTVTAGIVSAKERQINILGGDFPLESFIQTDAPINPGNSGGALVNVNGELVGINTAILSRTGSYTGYGFAVPVDIAMKVSNDLIQYGEVQKAIPGIEAVEITPELAEEMNIKTLDGVIITHVVRNGAAEEAGLQRSDVITQLGDQEITGMGSFEEALSYYYPGQKLPVTFFRNGSPETVQLTLQNLEGGSGIIKREYYSSALLGAKLEAVNTIEKDKMGIDYGIKLTGMTRGYLRDLGLREGFIITQINREPARDPKIVGKFLEEYSGKLLLEGVATSGQPFMQSYTIR</sequence>
<dbReference type="Pfam" id="PF13180">
    <property type="entry name" value="PDZ_2"/>
    <property type="match status" value="1"/>
</dbReference>
<dbReference type="EMBL" id="FSRC01000001">
    <property type="protein sequence ID" value="SIN65767.1"/>
    <property type="molecule type" value="Genomic_DNA"/>
</dbReference>
<name>A0A1N6D4Y3_9BACT</name>
<organism evidence="5 6">
    <name type="scientific">Algoriphagus halophilus</name>
    <dbReference type="NCBI Taxonomy" id="226505"/>
    <lineage>
        <taxon>Bacteria</taxon>
        <taxon>Pseudomonadati</taxon>
        <taxon>Bacteroidota</taxon>
        <taxon>Cytophagia</taxon>
        <taxon>Cytophagales</taxon>
        <taxon>Cyclobacteriaceae</taxon>
        <taxon>Algoriphagus</taxon>
    </lineage>
</organism>
<keyword evidence="6" id="KW-1185">Reference proteome</keyword>
<dbReference type="Pfam" id="PF13365">
    <property type="entry name" value="Trypsin_2"/>
    <property type="match status" value="1"/>
</dbReference>
<dbReference type="PANTHER" id="PTHR43343">
    <property type="entry name" value="PEPTIDASE S12"/>
    <property type="match status" value="1"/>
</dbReference>
<dbReference type="PRINTS" id="PR00834">
    <property type="entry name" value="PROTEASES2C"/>
</dbReference>